<evidence type="ECO:0000313" key="1">
    <source>
        <dbReference type="EMBL" id="CAI0475075.1"/>
    </source>
</evidence>
<sequence length="97" mass="11237">MAATATTMVLMAVKDFIVDLRDCFPEHLWVRWFFMEASKPSSILQLRAYNLGYRRAQNRTWEVGIKLQDLGYLSSRNILLMEMIKGADFDLGFLWGG</sequence>
<reference evidence="1" key="1">
    <citation type="submission" date="2022-08" db="EMBL/GenBank/DDBJ databases">
        <authorList>
            <person name="Gutierrez-Valencia J."/>
        </authorList>
    </citation>
    <scope>NUCLEOTIDE SEQUENCE</scope>
</reference>
<name>A0AAV0PVR2_9ROSI</name>
<proteinExistence type="predicted"/>
<dbReference type="AlphaFoldDB" id="A0AAV0PVR2"/>
<accession>A0AAV0PVR2</accession>
<protein>
    <submittedName>
        <fullName evidence="1">Uncharacterized protein</fullName>
    </submittedName>
</protein>
<dbReference type="Proteomes" id="UP001154282">
    <property type="component" value="Unassembled WGS sequence"/>
</dbReference>
<gene>
    <name evidence="1" type="ORF">LITE_LOCUS40308</name>
</gene>
<dbReference type="EMBL" id="CAMGYJ010000009">
    <property type="protein sequence ID" value="CAI0475075.1"/>
    <property type="molecule type" value="Genomic_DNA"/>
</dbReference>
<keyword evidence="2" id="KW-1185">Reference proteome</keyword>
<comment type="caution">
    <text evidence="1">The sequence shown here is derived from an EMBL/GenBank/DDBJ whole genome shotgun (WGS) entry which is preliminary data.</text>
</comment>
<evidence type="ECO:0000313" key="2">
    <source>
        <dbReference type="Proteomes" id="UP001154282"/>
    </source>
</evidence>
<organism evidence="1 2">
    <name type="scientific">Linum tenue</name>
    <dbReference type="NCBI Taxonomy" id="586396"/>
    <lineage>
        <taxon>Eukaryota</taxon>
        <taxon>Viridiplantae</taxon>
        <taxon>Streptophyta</taxon>
        <taxon>Embryophyta</taxon>
        <taxon>Tracheophyta</taxon>
        <taxon>Spermatophyta</taxon>
        <taxon>Magnoliopsida</taxon>
        <taxon>eudicotyledons</taxon>
        <taxon>Gunneridae</taxon>
        <taxon>Pentapetalae</taxon>
        <taxon>rosids</taxon>
        <taxon>fabids</taxon>
        <taxon>Malpighiales</taxon>
        <taxon>Linaceae</taxon>
        <taxon>Linum</taxon>
    </lineage>
</organism>